<feature type="transmembrane region" description="Helical" evidence="1">
    <location>
        <begin position="6"/>
        <end position="26"/>
    </location>
</feature>
<organism evidence="2">
    <name type="scientific">uncultured Caudovirales phage</name>
    <dbReference type="NCBI Taxonomy" id="2100421"/>
    <lineage>
        <taxon>Viruses</taxon>
        <taxon>Duplodnaviria</taxon>
        <taxon>Heunggongvirae</taxon>
        <taxon>Uroviricota</taxon>
        <taxon>Caudoviricetes</taxon>
        <taxon>Peduoviridae</taxon>
        <taxon>Maltschvirus</taxon>
        <taxon>Maltschvirus maltsch</taxon>
    </lineage>
</organism>
<gene>
    <name evidence="2" type="ORF">UFOVP53_201</name>
</gene>
<protein>
    <submittedName>
        <fullName evidence="2">Uncharacterized protein</fullName>
    </submittedName>
</protein>
<accession>A0A6J5L0S3</accession>
<keyword evidence="1" id="KW-0812">Transmembrane</keyword>
<reference evidence="2" key="1">
    <citation type="submission" date="2020-04" db="EMBL/GenBank/DDBJ databases">
        <authorList>
            <person name="Chiriac C."/>
            <person name="Salcher M."/>
            <person name="Ghai R."/>
            <person name="Kavagutti S V."/>
        </authorList>
    </citation>
    <scope>NUCLEOTIDE SEQUENCE</scope>
</reference>
<keyword evidence="1" id="KW-0472">Membrane</keyword>
<dbReference type="EMBL" id="LR796189">
    <property type="protein sequence ID" value="CAB4125689.1"/>
    <property type="molecule type" value="Genomic_DNA"/>
</dbReference>
<proteinExistence type="predicted"/>
<evidence type="ECO:0000313" key="2">
    <source>
        <dbReference type="EMBL" id="CAB4125689.1"/>
    </source>
</evidence>
<sequence length="46" mass="5478">MDILLMTFGVPFLIGITLGFFCKGYLNRYEKRKEFNKHMDDLFKGE</sequence>
<evidence type="ECO:0000256" key="1">
    <source>
        <dbReference type="SAM" id="Phobius"/>
    </source>
</evidence>
<name>A0A6J5L0S3_9CAUD</name>
<keyword evidence="1" id="KW-1133">Transmembrane helix</keyword>